<proteinExistence type="predicted"/>
<gene>
    <name evidence="2" type="ORF">SAMN05444354_101376</name>
</gene>
<feature type="transmembrane region" description="Helical" evidence="1">
    <location>
        <begin position="66"/>
        <end position="86"/>
    </location>
</feature>
<dbReference type="Proteomes" id="UP000182719">
    <property type="component" value="Unassembled WGS sequence"/>
</dbReference>
<evidence type="ECO:0000256" key="1">
    <source>
        <dbReference type="SAM" id="Phobius"/>
    </source>
</evidence>
<dbReference type="SUPFAM" id="SSF52317">
    <property type="entry name" value="Class I glutamine amidotransferase-like"/>
    <property type="match status" value="1"/>
</dbReference>
<organism evidence="2 3">
    <name type="scientific">Stigmatella aurantiaca</name>
    <dbReference type="NCBI Taxonomy" id="41"/>
    <lineage>
        <taxon>Bacteria</taxon>
        <taxon>Pseudomonadati</taxon>
        <taxon>Myxococcota</taxon>
        <taxon>Myxococcia</taxon>
        <taxon>Myxococcales</taxon>
        <taxon>Cystobacterineae</taxon>
        <taxon>Archangiaceae</taxon>
        <taxon>Stigmatella</taxon>
    </lineage>
</organism>
<dbReference type="InterPro" id="IPR029062">
    <property type="entry name" value="Class_I_gatase-like"/>
</dbReference>
<dbReference type="AlphaFoldDB" id="A0A1H7GD52"/>
<reference evidence="3" key="1">
    <citation type="submission" date="2016-10" db="EMBL/GenBank/DDBJ databases">
        <authorList>
            <person name="Varghese N."/>
            <person name="Submissions S."/>
        </authorList>
    </citation>
    <scope>NUCLEOTIDE SEQUENCE [LARGE SCALE GENOMIC DNA]</scope>
    <source>
        <strain evidence="3">DSM 17044</strain>
    </source>
</reference>
<protein>
    <submittedName>
        <fullName evidence="2">ABC-type uncharacterized transport system</fullName>
    </submittedName>
</protein>
<sequence>MSPRASSLPSTVLFVAVLVGGLIAERIAGAGTSLTAVMVLRLLVLLGIIAWGAVRLMRVSGERRVLWRWTLICYAVAFTGLVLYTAQTELGTRLFGTPLAQAAPKLAVAFQVLFPALLVLGLVPLALLEVSAAAMVRAPVLETERARGALFAGLGTAFVLIFAFSAMYVATQLDATWDLSYFRTARPGESTRKVVRGLNEPLQVTSFFPPANDVGSQVEQYFRELAGESSQLQVERLDQAVEPARARALGVTTNGVVVFSKGEKREVYTVGLELDRARGQLQRLDQEVQRRLLTVARPRRVVYFTTGHGERSDGRAAPGEPARAGINQLKELLRGQNVELQNLGPSEGLGSEVPRDAAVVVLLGPTKDFLPEEVATLREYAERGGRLWIALDPDGPSYDALLEPLGLRYLNTPLANDQVFFRATRQPSDRGNLGTSTFSSHPSVSTLSSLGTQAPVAFLSAGALEPRNPLPPGLGQDITVKSHEATFLDKDRDFTEDPGEERRTWPLVVAVEKSPGPGKELMRAVVMGDSDALADGVVPNLANAYLVMDTLRWLTGEEAISGAVSSEEDVPIQHTREQDVAWFYATVFLGPMLVLGVGFFVTRRRGKRAPRDVAEGGAR</sequence>
<evidence type="ECO:0000313" key="3">
    <source>
        <dbReference type="Proteomes" id="UP000182719"/>
    </source>
</evidence>
<dbReference type="EMBL" id="FOAP01000001">
    <property type="protein sequence ID" value="SEK35964.1"/>
    <property type="molecule type" value="Genomic_DNA"/>
</dbReference>
<dbReference type="RefSeq" id="WP_075004644.1">
    <property type="nucleotide sequence ID" value="NZ_FOAP01000001.1"/>
</dbReference>
<keyword evidence="3" id="KW-1185">Reference proteome</keyword>
<keyword evidence="1" id="KW-1133">Transmembrane helix</keyword>
<keyword evidence="1" id="KW-0472">Membrane</keyword>
<evidence type="ECO:0000313" key="2">
    <source>
        <dbReference type="EMBL" id="SEK35964.1"/>
    </source>
</evidence>
<feature type="transmembrane region" description="Helical" evidence="1">
    <location>
        <begin position="34"/>
        <end position="54"/>
    </location>
</feature>
<accession>A0A1H7GD52</accession>
<feature type="transmembrane region" description="Helical" evidence="1">
    <location>
        <begin position="581"/>
        <end position="601"/>
    </location>
</feature>
<feature type="transmembrane region" description="Helical" evidence="1">
    <location>
        <begin position="149"/>
        <end position="170"/>
    </location>
</feature>
<dbReference type="OrthoDB" id="5483596at2"/>
<keyword evidence="1" id="KW-0812">Transmembrane</keyword>
<feature type="transmembrane region" description="Helical" evidence="1">
    <location>
        <begin position="106"/>
        <end position="128"/>
    </location>
</feature>
<name>A0A1H7GD52_STIAU</name>